<evidence type="ECO:0000256" key="4">
    <source>
        <dbReference type="ARBA" id="ARBA00022692"/>
    </source>
</evidence>
<keyword evidence="6" id="KW-0653">Protein transport</keyword>
<dbReference type="OrthoDB" id="9986677at2759"/>
<keyword evidence="11" id="KW-1185">Reference proteome</keyword>
<feature type="transmembrane region" description="Helical" evidence="9">
    <location>
        <begin position="79"/>
        <end position="100"/>
    </location>
</feature>
<dbReference type="InterPro" id="IPR004813">
    <property type="entry name" value="OPT"/>
</dbReference>
<evidence type="ECO:0000256" key="5">
    <source>
        <dbReference type="ARBA" id="ARBA00022856"/>
    </source>
</evidence>
<dbReference type="AlphaFoldDB" id="A0A1Y1YPR0"/>
<keyword evidence="3" id="KW-0813">Transport</keyword>
<evidence type="ECO:0000256" key="7">
    <source>
        <dbReference type="ARBA" id="ARBA00022989"/>
    </source>
</evidence>
<evidence type="ECO:0000256" key="9">
    <source>
        <dbReference type="SAM" id="Phobius"/>
    </source>
</evidence>
<sequence length="108" mass="12092">MAHHVKTPPRHTFSGQMITTLVSTLVATSIPNYEMTEIPDVSTATQKYHYTCPGINQFFTAAVFWGTVGPKKIFDSGGMYNWLLISFPLGVVVPLVAYLLRKKFPRQS</sequence>
<evidence type="ECO:0000256" key="2">
    <source>
        <dbReference type="ARBA" id="ARBA00008807"/>
    </source>
</evidence>
<dbReference type="GO" id="GO:0015031">
    <property type="term" value="P:protein transport"/>
    <property type="evidence" value="ECO:0007669"/>
    <property type="project" value="UniProtKB-KW"/>
</dbReference>
<evidence type="ECO:0000256" key="6">
    <source>
        <dbReference type="ARBA" id="ARBA00022927"/>
    </source>
</evidence>
<dbReference type="PANTHER" id="PTHR22601">
    <property type="entry name" value="ISP4 LIKE PROTEIN"/>
    <property type="match status" value="1"/>
</dbReference>
<accession>A0A1Y1YPR0</accession>
<evidence type="ECO:0000313" key="11">
    <source>
        <dbReference type="Proteomes" id="UP000193144"/>
    </source>
</evidence>
<protein>
    <submittedName>
        <fullName evidence="10">OPT oligopeptide transporter protein-domain-containing protein</fullName>
    </submittedName>
</protein>
<comment type="similarity">
    <text evidence="2">Belongs to the oligopeptide OPT transporter family.</text>
</comment>
<evidence type="ECO:0000256" key="3">
    <source>
        <dbReference type="ARBA" id="ARBA00022448"/>
    </source>
</evidence>
<gene>
    <name evidence="10" type="ORF">BCR34DRAFT_606442</name>
</gene>
<comment type="subcellular location">
    <subcellularLocation>
        <location evidence="1">Membrane</location>
        <topology evidence="1">Multi-pass membrane protein</topology>
    </subcellularLocation>
</comment>
<dbReference type="EMBL" id="MCFA01000190">
    <property type="protein sequence ID" value="ORX99958.1"/>
    <property type="molecule type" value="Genomic_DNA"/>
</dbReference>
<comment type="caution">
    <text evidence="10">The sequence shown here is derived from an EMBL/GenBank/DDBJ whole genome shotgun (WGS) entry which is preliminary data.</text>
</comment>
<dbReference type="GO" id="GO:0016020">
    <property type="term" value="C:membrane"/>
    <property type="evidence" value="ECO:0007669"/>
    <property type="project" value="UniProtKB-SubCell"/>
</dbReference>
<keyword evidence="5" id="KW-0571">Peptide transport</keyword>
<evidence type="ECO:0000256" key="8">
    <source>
        <dbReference type="ARBA" id="ARBA00023136"/>
    </source>
</evidence>
<dbReference type="Pfam" id="PF03169">
    <property type="entry name" value="OPT"/>
    <property type="match status" value="1"/>
</dbReference>
<keyword evidence="7 9" id="KW-1133">Transmembrane helix</keyword>
<evidence type="ECO:0000256" key="1">
    <source>
        <dbReference type="ARBA" id="ARBA00004141"/>
    </source>
</evidence>
<name>A0A1Y1YPR0_9PLEO</name>
<keyword evidence="4 9" id="KW-0812">Transmembrane</keyword>
<organism evidence="10 11">
    <name type="scientific">Clohesyomyces aquaticus</name>
    <dbReference type="NCBI Taxonomy" id="1231657"/>
    <lineage>
        <taxon>Eukaryota</taxon>
        <taxon>Fungi</taxon>
        <taxon>Dikarya</taxon>
        <taxon>Ascomycota</taxon>
        <taxon>Pezizomycotina</taxon>
        <taxon>Dothideomycetes</taxon>
        <taxon>Pleosporomycetidae</taxon>
        <taxon>Pleosporales</taxon>
        <taxon>Lindgomycetaceae</taxon>
        <taxon>Clohesyomyces</taxon>
    </lineage>
</organism>
<keyword evidence="8 9" id="KW-0472">Membrane</keyword>
<dbReference type="Proteomes" id="UP000193144">
    <property type="component" value="Unassembled WGS sequence"/>
</dbReference>
<dbReference type="GO" id="GO:0035673">
    <property type="term" value="F:oligopeptide transmembrane transporter activity"/>
    <property type="evidence" value="ECO:0007669"/>
    <property type="project" value="InterPro"/>
</dbReference>
<dbReference type="InterPro" id="IPR004648">
    <property type="entry name" value="Oligpept_transpt"/>
</dbReference>
<evidence type="ECO:0000313" key="10">
    <source>
        <dbReference type="EMBL" id="ORX99958.1"/>
    </source>
</evidence>
<reference evidence="10 11" key="1">
    <citation type="submission" date="2016-07" db="EMBL/GenBank/DDBJ databases">
        <title>Pervasive Adenine N6-methylation of Active Genes in Fungi.</title>
        <authorList>
            <consortium name="DOE Joint Genome Institute"/>
            <person name="Mondo S.J."/>
            <person name="Dannebaum R.O."/>
            <person name="Kuo R.C."/>
            <person name="Labutti K."/>
            <person name="Haridas S."/>
            <person name="Kuo A."/>
            <person name="Salamov A."/>
            <person name="Ahrendt S.R."/>
            <person name="Lipzen A."/>
            <person name="Sullivan W."/>
            <person name="Andreopoulos W.B."/>
            <person name="Clum A."/>
            <person name="Lindquist E."/>
            <person name="Daum C."/>
            <person name="Ramamoorthy G.K."/>
            <person name="Gryganskyi A."/>
            <person name="Culley D."/>
            <person name="Magnuson J.K."/>
            <person name="James T.Y."/>
            <person name="O'Malley M.A."/>
            <person name="Stajich J.E."/>
            <person name="Spatafora J.W."/>
            <person name="Visel A."/>
            <person name="Grigoriev I.V."/>
        </authorList>
    </citation>
    <scope>NUCLEOTIDE SEQUENCE [LARGE SCALE GENOMIC DNA]</scope>
    <source>
        <strain evidence="10 11">CBS 115471</strain>
    </source>
</reference>
<proteinExistence type="inferred from homology"/>